<keyword evidence="3" id="KW-1185">Reference proteome</keyword>
<accession>A0ABN8YAW0</accession>
<evidence type="ECO:0000313" key="3">
    <source>
        <dbReference type="Proteomes" id="UP001176941"/>
    </source>
</evidence>
<name>A0ABN8YAW0_RANTA</name>
<sequence length="109" mass="11796">MGTRKLRSQGSVPVLPSSHHSMEPALGDRPWGALPQRRPRSQTAGTTPSIPVVTRPQAPAPAQLQTWGEDNGEWGMTLGSFWAEPRTPTHAVRTSAVTTGAYARCARRL</sequence>
<dbReference type="Proteomes" id="UP001176941">
    <property type="component" value="Chromosome 18"/>
</dbReference>
<feature type="region of interest" description="Disordered" evidence="1">
    <location>
        <begin position="1"/>
        <end position="70"/>
    </location>
</feature>
<gene>
    <name evidence="2" type="ORF">MRATA1EN1_LOCUS7654</name>
</gene>
<protein>
    <submittedName>
        <fullName evidence="2">Uncharacterized protein</fullName>
    </submittedName>
</protein>
<proteinExistence type="predicted"/>
<reference evidence="2" key="1">
    <citation type="submission" date="2023-04" db="EMBL/GenBank/DDBJ databases">
        <authorList>
            <consortium name="ELIXIR-Norway"/>
        </authorList>
    </citation>
    <scope>NUCLEOTIDE SEQUENCE [LARGE SCALE GENOMIC DNA]</scope>
</reference>
<organism evidence="2 3">
    <name type="scientific">Rangifer tarandus platyrhynchus</name>
    <name type="common">Svalbard reindeer</name>
    <dbReference type="NCBI Taxonomy" id="3082113"/>
    <lineage>
        <taxon>Eukaryota</taxon>
        <taxon>Metazoa</taxon>
        <taxon>Chordata</taxon>
        <taxon>Craniata</taxon>
        <taxon>Vertebrata</taxon>
        <taxon>Euteleostomi</taxon>
        <taxon>Mammalia</taxon>
        <taxon>Eutheria</taxon>
        <taxon>Laurasiatheria</taxon>
        <taxon>Artiodactyla</taxon>
        <taxon>Ruminantia</taxon>
        <taxon>Pecora</taxon>
        <taxon>Cervidae</taxon>
        <taxon>Odocoileinae</taxon>
        <taxon>Rangifer</taxon>
    </lineage>
</organism>
<evidence type="ECO:0000313" key="2">
    <source>
        <dbReference type="EMBL" id="CAI9158692.1"/>
    </source>
</evidence>
<dbReference type="EMBL" id="OX459954">
    <property type="protein sequence ID" value="CAI9158692.1"/>
    <property type="molecule type" value="Genomic_DNA"/>
</dbReference>
<evidence type="ECO:0000256" key="1">
    <source>
        <dbReference type="SAM" id="MobiDB-lite"/>
    </source>
</evidence>